<dbReference type="SUPFAM" id="SSF54197">
    <property type="entry name" value="HIT-like"/>
    <property type="match status" value="1"/>
</dbReference>
<sequence length="126" mass="13412">MPYPSRPTIALVTDCLFCRIVAGDIPATVVRETDTTLAFRDIDPKAAVHVLVVTKEHFVDIASLAQADPELTGDLMETAAVVAETEGLLADGFRLIFNTGAYGGQEVDHVHAHVLGGEPLGPMVCK</sequence>
<reference evidence="6" key="1">
    <citation type="submission" date="2016-10" db="EMBL/GenBank/DDBJ databases">
        <authorList>
            <person name="Varghese N."/>
            <person name="Submissions S."/>
        </authorList>
    </citation>
    <scope>NUCLEOTIDE SEQUENCE [LARGE SCALE GENOMIC DNA]</scope>
    <source>
        <strain evidence="6">DSM 44718</strain>
    </source>
</reference>
<protein>
    <submittedName>
        <fullName evidence="5">Histidine triad (HIT) family protein</fullName>
    </submittedName>
</protein>
<dbReference type="InterPro" id="IPR011146">
    <property type="entry name" value="HIT-like"/>
</dbReference>
<dbReference type="InterPro" id="IPR036265">
    <property type="entry name" value="HIT-like_sf"/>
</dbReference>
<evidence type="ECO:0000259" key="4">
    <source>
        <dbReference type="PROSITE" id="PS51084"/>
    </source>
</evidence>
<gene>
    <name evidence="5" type="ORF">SAMN05421684_2019</name>
</gene>
<name>A0A1H3NEF9_9ACTN</name>
<accession>A0A1H3NEF9</accession>
<dbReference type="PROSITE" id="PS51084">
    <property type="entry name" value="HIT_2"/>
    <property type="match status" value="1"/>
</dbReference>
<evidence type="ECO:0000256" key="3">
    <source>
        <dbReference type="PROSITE-ProRule" id="PRU00464"/>
    </source>
</evidence>
<evidence type="ECO:0000256" key="1">
    <source>
        <dbReference type="PIRSR" id="PIRSR601310-1"/>
    </source>
</evidence>
<evidence type="ECO:0000313" key="5">
    <source>
        <dbReference type="EMBL" id="SDY87276.1"/>
    </source>
</evidence>
<proteinExistence type="predicted"/>
<evidence type="ECO:0000256" key="2">
    <source>
        <dbReference type="PIRSR" id="PIRSR601310-3"/>
    </source>
</evidence>
<dbReference type="Pfam" id="PF01230">
    <property type="entry name" value="HIT"/>
    <property type="match status" value="1"/>
</dbReference>
<feature type="short sequence motif" description="Histidine triad motif" evidence="2 3">
    <location>
        <begin position="109"/>
        <end position="113"/>
    </location>
</feature>
<dbReference type="GO" id="GO:0003824">
    <property type="term" value="F:catalytic activity"/>
    <property type="evidence" value="ECO:0007669"/>
    <property type="project" value="InterPro"/>
</dbReference>
<feature type="domain" description="HIT" evidence="4">
    <location>
        <begin position="16"/>
        <end position="125"/>
    </location>
</feature>
<dbReference type="Proteomes" id="UP000199632">
    <property type="component" value="Unassembled WGS sequence"/>
</dbReference>
<dbReference type="PANTHER" id="PTHR23089">
    <property type="entry name" value="HISTIDINE TRIAD HIT PROTEIN"/>
    <property type="match status" value="1"/>
</dbReference>
<evidence type="ECO:0000313" key="6">
    <source>
        <dbReference type="Proteomes" id="UP000199632"/>
    </source>
</evidence>
<dbReference type="AlphaFoldDB" id="A0A1H3NEF9"/>
<dbReference type="CDD" id="cd01276">
    <property type="entry name" value="PKCI_related"/>
    <property type="match status" value="1"/>
</dbReference>
<organism evidence="5 6">
    <name type="scientific">Asanoa ishikariensis</name>
    <dbReference type="NCBI Taxonomy" id="137265"/>
    <lineage>
        <taxon>Bacteria</taxon>
        <taxon>Bacillati</taxon>
        <taxon>Actinomycetota</taxon>
        <taxon>Actinomycetes</taxon>
        <taxon>Micromonosporales</taxon>
        <taxon>Micromonosporaceae</taxon>
        <taxon>Asanoa</taxon>
    </lineage>
</organism>
<dbReference type="PRINTS" id="PR00332">
    <property type="entry name" value="HISTRIAD"/>
</dbReference>
<dbReference type="Gene3D" id="3.30.428.10">
    <property type="entry name" value="HIT-like"/>
    <property type="match status" value="1"/>
</dbReference>
<dbReference type="InterPro" id="IPR001310">
    <property type="entry name" value="Histidine_triad_HIT"/>
</dbReference>
<dbReference type="OrthoDB" id="9784774at2"/>
<dbReference type="EMBL" id="FNQB01000001">
    <property type="protein sequence ID" value="SDY87276.1"/>
    <property type="molecule type" value="Genomic_DNA"/>
</dbReference>
<dbReference type="STRING" id="137265.SAMN05421684_2019"/>
<keyword evidence="6" id="KW-1185">Reference proteome</keyword>
<feature type="active site" description="Tele-AMP-histidine intermediate" evidence="1">
    <location>
        <position position="111"/>
    </location>
</feature>